<evidence type="ECO:0000313" key="3">
    <source>
        <dbReference type="Proteomes" id="UP001500620"/>
    </source>
</evidence>
<dbReference type="EMBL" id="BAABAT010000083">
    <property type="protein sequence ID" value="GAA4263879.1"/>
    <property type="molecule type" value="Genomic_DNA"/>
</dbReference>
<dbReference type="Proteomes" id="UP001500620">
    <property type="component" value="Unassembled WGS sequence"/>
</dbReference>
<organism evidence="2 3">
    <name type="scientific">Dactylosporangium darangshiense</name>
    <dbReference type="NCBI Taxonomy" id="579108"/>
    <lineage>
        <taxon>Bacteria</taxon>
        <taxon>Bacillati</taxon>
        <taxon>Actinomycetota</taxon>
        <taxon>Actinomycetes</taxon>
        <taxon>Micromonosporales</taxon>
        <taxon>Micromonosporaceae</taxon>
        <taxon>Dactylosporangium</taxon>
    </lineage>
</organism>
<feature type="compositionally biased region" description="Polar residues" evidence="1">
    <location>
        <begin position="125"/>
        <end position="138"/>
    </location>
</feature>
<protein>
    <submittedName>
        <fullName evidence="2">Uncharacterized protein</fullName>
    </submittedName>
</protein>
<evidence type="ECO:0000256" key="1">
    <source>
        <dbReference type="SAM" id="MobiDB-lite"/>
    </source>
</evidence>
<evidence type="ECO:0000313" key="2">
    <source>
        <dbReference type="EMBL" id="GAA4263879.1"/>
    </source>
</evidence>
<gene>
    <name evidence="2" type="ORF">GCM10022255_112420</name>
</gene>
<reference evidence="3" key="1">
    <citation type="journal article" date="2019" name="Int. J. Syst. Evol. Microbiol.">
        <title>The Global Catalogue of Microorganisms (GCM) 10K type strain sequencing project: providing services to taxonomists for standard genome sequencing and annotation.</title>
        <authorList>
            <consortium name="The Broad Institute Genomics Platform"/>
            <consortium name="The Broad Institute Genome Sequencing Center for Infectious Disease"/>
            <person name="Wu L."/>
            <person name="Ma J."/>
        </authorList>
    </citation>
    <scope>NUCLEOTIDE SEQUENCE [LARGE SCALE GENOMIC DNA]</scope>
    <source>
        <strain evidence="3">JCM 17441</strain>
    </source>
</reference>
<name>A0ABP8DVG1_9ACTN</name>
<sequence length="138" mass="13924">MVDVGEVASAVLPYLSAVAGAYGSAVVQRVSDGAADATADATLGAGRRLARRLFGSSRSSQVQSALVDLAGRPGDEGLADVLRAQVRAALAADLSLLADVVQLLRAAGGKFEVSVSNSQGVQVGDGNTQTNTFNAPPR</sequence>
<proteinExistence type="predicted"/>
<keyword evidence="3" id="KW-1185">Reference proteome</keyword>
<feature type="region of interest" description="Disordered" evidence="1">
    <location>
        <begin position="119"/>
        <end position="138"/>
    </location>
</feature>
<comment type="caution">
    <text evidence="2">The sequence shown here is derived from an EMBL/GenBank/DDBJ whole genome shotgun (WGS) entry which is preliminary data.</text>
</comment>
<accession>A0ABP8DVG1</accession>